<proteinExistence type="predicted"/>
<dbReference type="OrthoDB" id="7191358at2"/>
<comment type="caution">
    <text evidence="2">The sequence shown here is derived from an EMBL/GenBank/DDBJ whole genome shotgun (WGS) entry which is preliminary data.</text>
</comment>
<name>A0A2N5DRM4_9CAUL</name>
<accession>A0A2N5DRM4</accession>
<evidence type="ECO:0000313" key="3">
    <source>
        <dbReference type="Proteomes" id="UP000234479"/>
    </source>
</evidence>
<dbReference type="InterPro" id="IPR022037">
    <property type="entry name" value="DUF3606"/>
</dbReference>
<dbReference type="Pfam" id="PF12244">
    <property type="entry name" value="DUF3606"/>
    <property type="match status" value="1"/>
</dbReference>
<dbReference type="Proteomes" id="UP000234479">
    <property type="component" value="Unassembled WGS sequence"/>
</dbReference>
<dbReference type="AlphaFoldDB" id="A0A2N5DRM4"/>
<evidence type="ECO:0000313" key="2">
    <source>
        <dbReference type="EMBL" id="PLR28716.1"/>
    </source>
</evidence>
<keyword evidence="3" id="KW-1185">Reference proteome</keyword>
<reference evidence="2 3" key="1">
    <citation type="submission" date="2017-12" db="EMBL/GenBank/DDBJ databases">
        <title>The genome sequence of Caulobacter sp. 410.</title>
        <authorList>
            <person name="Gao J."/>
            <person name="Mao X."/>
            <person name="Sun J."/>
        </authorList>
    </citation>
    <scope>NUCLEOTIDE SEQUENCE [LARGE SCALE GENOMIC DNA]</scope>
    <source>
        <strain evidence="2 3">410</strain>
    </source>
</reference>
<sequence>MSEDPLRPAATPPPRIDIDDPADLSRWAERLGVDEQAVINTVIDVGPHSDAVAQRLRAARGAAD</sequence>
<evidence type="ECO:0008006" key="4">
    <source>
        <dbReference type="Google" id="ProtNLM"/>
    </source>
</evidence>
<feature type="region of interest" description="Disordered" evidence="1">
    <location>
        <begin position="1"/>
        <end position="21"/>
    </location>
</feature>
<protein>
    <recommendedName>
        <fullName evidence="4">DUF3606 domain-containing protein</fullName>
    </recommendedName>
</protein>
<gene>
    <name evidence="2" type="ORF">SGCZBJ_01480</name>
</gene>
<dbReference type="RefSeq" id="WP_101716334.1">
    <property type="nucleotide sequence ID" value="NZ_PJRS01000006.1"/>
</dbReference>
<organism evidence="2 3">
    <name type="scientific">Caulobacter zeae</name>
    <dbReference type="NCBI Taxonomy" id="2055137"/>
    <lineage>
        <taxon>Bacteria</taxon>
        <taxon>Pseudomonadati</taxon>
        <taxon>Pseudomonadota</taxon>
        <taxon>Alphaproteobacteria</taxon>
        <taxon>Caulobacterales</taxon>
        <taxon>Caulobacteraceae</taxon>
        <taxon>Caulobacter</taxon>
    </lineage>
</organism>
<dbReference type="EMBL" id="PJRS01000006">
    <property type="protein sequence ID" value="PLR28716.1"/>
    <property type="molecule type" value="Genomic_DNA"/>
</dbReference>
<evidence type="ECO:0000256" key="1">
    <source>
        <dbReference type="SAM" id="MobiDB-lite"/>
    </source>
</evidence>